<evidence type="ECO:0000313" key="11">
    <source>
        <dbReference type="EMBL" id="NIH56047.1"/>
    </source>
</evidence>
<dbReference type="PROSITE" id="PS00211">
    <property type="entry name" value="ABC_TRANSPORTER_1"/>
    <property type="match status" value="1"/>
</dbReference>
<accession>A0ABX0SH63</accession>
<name>A0ABX0SH63_9ACTN</name>
<dbReference type="Gene3D" id="1.20.1560.10">
    <property type="entry name" value="ABC transporter type 1, transmembrane domain"/>
    <property type="match status" value="1"/>
</dbReference>
<dbReference type="InterPro" id="IPR036640">
    <property type="entry name" value="ABC1_TM_sf"/>
</dbReference>
<reference evidence="11 12" key="1">
    <citation type="submission" date="2020-02" db="EMBL/GenBank/DDBJ databases">
        <title>Sequencing the genomes of 1000 actinobacteria strains.</title>
        <authorList>
            <person name="Klenk H.-P."/>
        </authorList>
    </citation>
    <scope>NUCLEOTIDE SEQUENCE [LARGE SCALE GENOMIC DNA]</scope>
    <source>
        <strain evidence="11 12">DSM 19609</strain>
    </source>
</reference>
<feature type="transmembrane region" description="Helical" evidence="8">
    <location>
        <begin position="41"/>
        <end position="69"/>
    </location>
</feature>
<keyword evidence="4 11" id="KW-0067">ATP-binding</keyword>
<evidence type="ECO:0000256" key="5">
    <source>
        <dbReference type="ARBA" id="ARBA00022989"/>
    </source>
</evidence>
<dbReference type="InterPro" id="IPR003593">
    <property type="entry name" value="AAA+_ATPase"/>
</dbReference>
<dbReference type="Proteomes" id="UP000749311">
    <property type="component" value="Unassembled WGS sequence"/>
</dbReference>
<dbReference type="PANTHER" id="PTHR24221">
    <property type="entry name" value="ATP-BINDING CASSETTE SUB-FAMILY B"/>
    <property type="match status" value="1"/>
</dbReference>
<evidence type="ECO:0000256" key="7">
    <source>
        <dbReference type="SAM" id="MobiDB-lite"/>
    </source>
</evidence>
<evidence type="ECO:0000259" key="9">
    <source>
        <dbReference type="PROSITE" id="PS50893"/>
    </source>
</evidence>
<dbReference type="Pfam" id="PF00005">
    <property type="entry name" value="ABC_tran"/>
    <property type="match status" value="1"/>
</dbReference>
<evidence type="ECO:0000256" key="3">
    <source>
        <dbReference type="ARBA" id="ARBA00022741"/>
    </source>
</evidence>
<evidence type="ECO:0000259" key="10">
    <source>
        <dbReference type="PROSITE" id="PS50929"/>
    </source>
</evidence>
<dbReference type="Pfam" id="PF00664">
    <property type="entry name" value="ABC_membrane"/>
    <property type="match status" value="1"/>
</dbReference>
<keyword evidence="2 8" id="KW-0812">Transmembrane</keyword>
<organism evidence="11 12">
    <name type="scientific">Brooklawnia cerclae</name>
    <dbReference type="NCBI Taxonomy" id="349934"/>
    <lineage>
        <taxon>Bacteria</taxon>
        <taxon>Bacillati</taxon>
        <taxon>Actinomycetota</taxon>
        <taxon>Actinomycetes</taxon>
        <taxon>Propionibacteriales</taxon>
        <taxon>Propionibacteriaceae</taxon>
        <taxon>Brooklawnia</taxon>
    </lineage>
</organism>
<keyword evidence="5 8" id="KW-1133">Transmembrane helix</keyword>
<dbReference type="RefSeq" id="WP_208390416.1">
    <property type="nucleotide sequence ID" value="NZ_BAAAOO010000002.1"/>
</dbReference>
<feature type="domain" description="ABC transporter" evidence="9">
    <location>
        <begin position="357"/>
        <end position="592"/>
    </location>
</feature>
<sequence length="618" mass="65796">MTAGTVVDEANRTCLPEEMRFEELSPPQALMRLIAPVRGRLILAGVLGVLGAALRVTSLVLSGLLVSALLQEPDAATAVRWLAGIVCSMIGSAVSAQAGMVVAHQAAFDHESMMRRAISERLGKMPLGRVQALGAGGMKKIVQGDVRAMHSAVADSPSQLGSALGGMVSALVALGMIEWRLLLVVLAIVPIVAVVAKIAMKDYGAERRAYDEALEAIDATSVEYVQGMQEVRAFDGGSESFGRYAERVTRFTDRYRAWSERSKAGALATRLLIAPLPVTVMVAVGGFAMSIAGWIDPVSVVVALLVASLPVDSFTPIMFLTESNNKAMAAALRICQVLDEPILPEAAHPQAPQHGGVRLDDVTFSYDAQRAPALRHVTIDIPDGTVCALVGPSGSGKSTIAKLVPRFFDVDSGAVSIGGVDVREIDPAELLRRVALVFQEPFLLHASIRENITIGARDATEEQVVRACRAARIHDEIVALPNGYDSVVRERGSSLSGGQRQRVTIARALLSDSRVVILDEATAFADPENEAAIQDAIAELTKGRTVIIVAHRLSTIVGADQIVVIDGGRVVEKGTHDKLVSAGGRYARLWERHTRAQGWGMRSGSRTETTAHTQEVGA</sequence>
<keyword evidence="3" id="KW-0547">Nucleotide-binding</keyword>
<comment type="caution">
    <text evidence="11">The sequence shown here is derived from an EMBL/GenBank/DDBJ whole genome shotgun (WGS) entry which is preliminary data.</text>
</comment>
<dbReference type="InterPro" id="IPR003439">
    <property type="entry name" value="ABC_transporter-like_ATP-bd"/>
</dbReference>
<dbReference type="Gene3D" id="3.40.50.300">
    <property type="entry name" value="P-loop containing nucleotide triphosphate hydrolases"/>
    <property type="match status" value="1"/>
</dbReference>
<proteinExistence type="predicted"/>
<dbReference type="InterPro" id="IPR017871">
    <property type="entry name" value="ABC_transporter-like_CS"/>
</dbReference>
<dbReference type="InterPro" id="IPR039421">
    <property type="entry name" value="Type_1_exporter"/>
</dbReference>
<dbReference type="GO" id="GO:0005524">
    <property type="term" value="F:ATP binding"/>
    <property type="evidence" value="ECO:0007669"/>
    <property type="project" value="UniProtKB-KW"/>
</dbReference>
<evidence type="ECO:0000256" key="8">
    <source>
        <dbReference type="SAM" id="Phobius"/>
    </source>
</evidence>
<dbReference type="SUPFAM" id="SSF90123">
    <property type="entry name" value="ABC transporter transmembrane region"/>
    <property type="match status" value="1"/>
</dbReference>
<feature type="transmembrane region" description="Helical" evidence="8">
    <location>
        <begin position="183"/>
        <end position="200"/>
    </location>
</feature>
<evidence type="ECO:0000313" key="12">
    <source>
        <dbReference type="Proteomes" id="UP000749311"/>
    </source>
</evidence>
<evidence type="ECO:0000256" key="2">
    <source>
        <dbReference type="ARBA" id="ARBA00022692"/>
    </source>
</evidence>
<evidence type="ECO:0000256" key="1">
    <source>
        <dbReference type="ARBA" id="ARBA00004651"/>
    </source>
</evidence>
<dbReference type="SMART" id="SM00382">
    <property type="entry name" value="AAA"/>
    <property type="match status" value="1"/>
</dbReference>
<gene>
    <name evidence="11" type="ORF">FB473_000692</name>
</gene>
<dbReference type="PROSITE" id="PS50893">
    <property type="entry name" value="ABC_TRANSPORTER_2"/>
    <property type="match status" value="1"/>
</dbReference>
<keyword evidence="6 8" id="KW-0472">Membrane</keyword>
<dbReference type="EMBL" id="JAAMOZ010000001">
    <property type="protein sequence ID" value="NIH56047.1"/>
    <property type="molecule type" value="Genomic_DNA"/>
</dbReference>
<dbReference type="InterPro" id="IPR027417">
    <property type="entry name" value="P-loop_NTPase"/>
</dbReference>
<protein>
    <submittedName>
        <fullName evidence="11">ATP-binding cassette subfamily B protein</fullName>
    </submittedName>
</protein>
<feature type="transmembrane region" description="Helical" evidence="8">
    <location>
        <begin position="81"/>
        <end position="108"/>
    </location>
</feature>
<dbReference type="SUPFAM" id="SSF52540">
    <property type="entry name" value="P-loop containing nucleoside triphosphate hydrolases"/>
    <property type="match status" value="1"/>
</dbReference>
<evidence type="ECO:0000256" key="6">
    <source>
        <dbReference type="ARBA" id="ARBA00023136"/>
    </source>
</evidence>
<evidence type="ECO:0000256" key="4">
    <source>
        <dbReference type="ARBA" id="ARBA00022840"/>
    </source>
</evidence>
<dbReference type="PANTHER" id="PTHR24221:SF654">
    <property type="entry name" value="ATP-BINDING CASSETTE SUB-FAMILY B MEMBER 6"/>
    <property type="match status" value="1"/>
</dbReference>
<feature type="region of interest" description="Disordered" evidence="7">
    <location>
        <begin position="598"/>
        <end position="618"/>
    </location>
</feature>
<feature type="domain" description="ABC transmembrane type-1" evidence="10">
    <location>
        <begin position="42"/>
        <end position="329"/>
    </location>
</feature>
<feature type="transmembrane region" description="Helical" evidence="8">
    <location>
        <begin position="271"/>
        <end position="295"/>
    </location>
</feature>
<keyword evidence="12" id="KW-1185">Reference proteome</keyword>
<dbReference type="PROSITE" id="PS50929">
    <property type="entry name" value="ABC_TM1F"/>
    <property type="match status" value="1"/>
</dbReference>
<feature type="compositionally biased region" description="Polar residues" evidence="7">
    <location>
        <begin position="604"/>
        <end position="618"/>
    </location>
</feature>
<feature type="transmembrane region" description="Helical" evidence="8">
    <location>
        <begin position="301"/>
        <end position="320"/>
    </location>
</feature>
<comment type="subcellular location">
    <subcellularLocation>
        <location evidence="1">Cell membrane</location>
        <topology evidence="1">Multi-pass membrane protein</topology>
    </subcellularLocation>
</comment>
<dbReference type="InterPro" id="IPR011527">
    <property type="entry name" value="ABC1_TM_dom"/>
</dbReference>